<dbReference type="InterPro" id="IPR016662">
    <property type="entry name" value="Acyl-CoA_thioEstase_long-chain"/>
</dbReference>
<feature type="transmembrane region" description="Helical" evidence="3">
    <location>
        <begin position="7"/>
        <end position="24"/>
    </location>
</feature>
<dbReference type="GO" id="GO:0047617">
    <property type="term" value="F:fatty acyl-CoA hydrolase activity"/>
    <property type="evidence" value="ECO:0007669"/>
    <property type="project" value="TreeGrafter"/>
</dbReference>
<feature type="domain" description="Acyl-CoA thioester hydrolase/bile acid-CoA amino acid N-acetyltransferase" evidence="4">
    <location>
        <begin position="49"/>
        <end position="183"/>
    </location>
</feature>
<dbReference type="Pfam" id="PF08840">
    <property type="entry name" value="BAAT_C"/>
    <property type="match status" value="1"/>
</dbReference>
<gene>
    <name evidence="6" type="ORF">KP79_PYT10133</name>
</gene>
<keyword evidence="7" id="KW-1185">Reference proteome</keyword>
<feature type="active site" description="Charge relay system" evidence="2">
    <location>
        <position position="364"/>
    </location>
</feature>
<sequence>MYWYNKYYMYMYISQFLIMISLTLQNRCLNTRSMEGMKLSVHPHEVMVDERVSVQVSGLAANQRVTVYSSIKSGKGEVFASCGCYQAEKDGTVDLERTPALSGTYTGTDGMGFIWSMRPAPGQRSGLRLVQTDVTKPQLVNISIHSGHHSLSDLCKGHSNPPLVTGVLPRWYKSCDVSRIPVTSGRLRGTLFLPKGPGPFPGLIDMYGTGGGIMEYRAALLASRGFAVLALPFFGYQDLQKSFSDLDLNYFKEAVTFLDTHTHVQSGGLGIIAISKGAELGQFIAIHCPVIKAIVSINGMPYLSFSPIHDGHITYPNAIELDLALYDHTEEGICSKTGHCFDTSKFFKVWESDVKILSIIGSDDMNVHPDLHQLQVGCFPAHKQNNIELVVYEGAGHLIEPPFSPHCRASYIKMLGTNLVWGGNPVDHAYAQEDSWRRILHFLNKHLREGHRKEGIKSLL</sequence>
<dbReference type="InterPro" id="IPR029058">
    <property type="entry name" value="AB_hydrolase_fold"/>
</dbReference>
<dbReference type="PIRSF" id="PIRSF016521">
    <property type="entry name" value="Acyl-CoA_hydro"/>
    <property type="match status" value="1"/>
</dbReference>
<evidence type="ECO:0000256" key="2">
    <source>
        <dbReference type="PIRSR" id="PIRSR016521-1"/>
    </source>
</evidence>
<dbReference type="FunFam" id="3.40.50.1820:FF:000024">
    <property type="entry name" value="acyl-coenzyme A thioesterase 4"/>
    <property type="match status" value="1"/>
</dbReference>
<dbReference type="GO" id="GO:0006637">
    <property type="term" value="P:acyl-CoA metabolic process"/>
    <property type="evidence" value="ECO:0007669"/>
    <property type="project" value="InterPro"/>
</dbReference>
<dbReference type="AlphaFoldDB" id="A0A210PI94"/>
<evidence type="ECO:0000256" key="1">
    <source>
        <dbReference type="ARBA" id="ARBA00006538"/>
    </source>
</evidence>
<comment type="similarity">
    <text evidence="1">Belongs to the C/M/P thioester hydrolase family.</text>
</comment>
<dbReference type="OrthoDB" id="6347013at2759"/>
<dbReference type="Gene3D" id="2.60.40.2240">
    <property type="entry name" value="Acyl-CoA thioester hydrolase/BAAT N-terminal domain"/>
    <property type="match status" value="1"/>
</dbReference>
<evidence type="ECO:0000259" key="5">
    <source>
        <dbReference type="Pfam" id="PF08840"/>
    </source>
</evidence>
<evidence type="ECO:0000256" key="3">
    <source>
        <dbReference type="SAM" id="Phobius"/>
    </source>
</evidence>
<feature type="active site" description="Charge relay system" evidence="2">
    <location>
        <position position="275"/>
    </location>
</feature>
<dbReference type="PANTHER" id="PTHR10824:SF4">
    <property type="entry name" value="ACYL-COENZYME A THIOESTERASE 1-LIKE"/>
    <property type="match status" value="1"/>
</dbReference>
<keyword evidence="3" id="KW-0472">Membrane</keyword>
<dbReference type="GO" id="GO:0006631">
    <property type="term" value="P:fatty acid metabolic process"/>
    <property type="evidence" value="ECO:0007669"/>
    <property type="project" value="TreeGrafter"/>
</dbReference>
<evidence type="ECO:0000313" key="6">
    <source>
        <dbReference type="EMBL" id="OWF36218.1"/>
    </source>
</evidence>
<evidence type="ECO:0000313" key="7">
    <source>
        <dbReference type="Proteomes" id="UP000242188"/>
    </source>
</evidence>
<keyword evidence="3" id="KW-0812">Transmembrane</keyword>
<keyword evidence="6" id="KW-0808">Transferase</keyword>
<dbReference type="Pfam" id="PF04775">
    <property type="entry name" value="Bile_Hydr_Trans"/>
    <property type="match status" value="1"/>
</dbReference>
<dbReference type="InterPro" id="IPR014940">
    <property type="entry name" value="BAAT_C"/>
</dbReference>
<dbReference type="Gene3D" id="3.40.50.1820">
    <property type="entry name" value="alpha/beta hydrolase"/>
    <property type="match status" value="1"/>
</dbReference>
<feature type="domain" description="BAAT/Acyl-CoA thioester hydrolase C-terminal" evidence="5">
    <location>
        <begin position="247"/>
        <end position="448"/>
    </location>
</feature>
<dbReference type="EMBL" id="NEDP02076660">
    <property type="protein sequence ID" value="OWF36218.1"/>
    <property type="molecule type" value="Genomic_DNA"/>
</dbReference>
<protein>
    <submittedName>
        <fullName evidence="6">Bile acid-CoA:amino acid N-acyltransferase</fullName>
    </submittedName>
</protein>
<dbReference type="PANTHER" id="PTHR10824">
    <property type="entry name" value="ACYL-COENZYME A THIOESTERASE-RELATED"/>
    <property type="match status" value="1"/>
</dbReference>
<dbReference type="GO" id="GO:0016746">
    <property type="term" value="F:acyltransferase activity"/>
    <property type="evidence" value="ECO:0007669"/>
    <property type="project" value="UniProtKB-KW"/>
</dbReference>
<dbReference type="Proteomes" id="UP000242188">
    <property type="component" value="Unassembled WGS sequence"/>
</dbReference>
<dbReference type="STRING" id="6573.A0A210PI94"/>
<evidence type="ECO:0000259" key="4">
    <source>
        <dbReference type="Pfam" id="PF04775"/>
    </source>
</evidence>
<keyword evidence="3" id="KW-1133">Transmembrane helix</keyword>
<accession>A0A210PI94</accession>
<feature type="active site" description="Charge relay system" evidence="2">
    <location>
        <position position="397"/>
    </location>
</feature>
<dbReference type="InterPro" id="IPR006862">
    <property type="entry name" value="Thio_Ohase/aa_AcTrfase"/>
</dbReference>
<organism evidence="6 7">
    <name type="scientific">Mizuhopecten yessoensis</name>
    <name type="common">Japanese scallop</name>
    <name type="synonym">Patinopecten yessoensis</name>
    <dbReference type="NCBI Taxonomy" id="6573"/>
    <lineage>
        <taxon>Eukaryota</taxon>
        <taxon>Metazoa</taxon>
        <taxon>Spiralia</taxon>
        <taxon>Lophotrochozoa</taxon>
        <taxon>Mollusca</taxon>
        <taxon>Bivalvia</taxon>
        <taxon>Autobranchia</taxon>
        <taxon>Pteriomorphia</taxon>
        <taxon>Pectinida</taxon>
        <taxon>Pectinoidea</taxon>
        <taxon>Pectinidae</taxon>
        <taxon>Mizuhopecten</taxon>
    </lineage>
</organism>
<dbReference type="InterPro" id="IPR042490">
    <property type="entry name" value="Thio_Ohase/BAAT_N"/>
</dbReference>
<keyword evidence="6" id="KW-0012">Acyltransferase</keyword>
<dbReference type="SUPFAM" id="SSF53474">
    <property type="entry name" value="alpha/beta-Hydrolases"/>
    <property type="match status" value="1"/>
</dbReference>
<comment type="caution">
    <text evidence="6">The sequence shown here is derived from an EMBL/GenBank/DDBJ whole genome shotgun (WGS) entry which is preliminary data.</text>
</comment>
<reference evidence="6 7" key="1">
    <citation type="journal article" date="2017" name="Nat. Ecol. Evol.">
        <title>Scallop genome provides insights into evolution of bilaterian karyotype and development.</title>
        <authorList>
            <person name="Wang S."/>
            <person name="Zhang J."/>
            <person name="Jiao W."/>
            <person name="Li J."/>
            <person name="Xun X."/>
            <person name="Sun Y."/>
            <person name="Guo X."/>
            <person name="Huan P."/>
            <person name="Dong B."/>
            <person name="Zhang L."/>
            <person name="Hu X."/>
            <person name="Sun X."/>
            <person name="Wang J."/>
            <person name="Zhao C."/>
            <person name="Wang Y."/>
            <person name="Wang D."/>
            <person name="Huang X."/>
            <person name="Wang R."/>
            <person name="Lv J."/>
            <person name="Li Y."/>
            <person name="Zhang Z."/>
            <person name="Liu B."/>
            <person name="Lu W."/>
            <person name="Hui Y."/>
            <person name="Liang J."/>
            <person name="Zhou Z."/>
            <person name="Hou R."/>
            <person name="Li X."/>
            <person name="Liu Y."/>
            <person name="Li H."/>
            <person name="Ning X."/>
            <person name="Lin Y."/>
            <person name="Zhao L."/>
            <person name="Xing Q."/>
            <person name="Dou J."/>
            <person name="Li Y."/>
            <person name="Mao J."/>
            <person name="Guo H."/>
            <person name="Dou H."/>
            <person name="Li T."/>
            <person name="Mu C."/>
            <person name="Jiang W."/>
            <person name="Fu Q."/>
            <person name="Fu X."/>
            <person name="Miao Y."/>
            <person name="Liu J."/>
            <person name="Yu Q."/>
            <person name="Li R."/>
            <person name="Liao H."/>
            <person name="Li X."/>
            <person name="Kong Y."/>
            <person name="Jiang Z."/>
            <person name="Chourrout D."/>
            <person name="Li R."/>
            <person name="Bao Z."/>
        </authorList>
    </citation>
    <scope>NUCLEOTIDE SEQUENCE [LARGE SCALE GENOMIC DNA]</scope>
    <source>
        <strain evidence="6 7">PY_sf001</strain>
    </source>
</reference>
<name>A0A210PI94_MIZYE</name>
<proteinExistence type="inferred from homology"/>